<comment type="caution">
    <text evidence="2">The sequence shown here is derived from an EMBL/GenBank/DDBJ whole genome shotgun (WGS) entry which is preliminary data.</text>
</comment>
<feature type="region of interest" description="Disordered" evidence="1">
    <location>
        <begin position="63"/>
        <end position="88"/>
    </location>
</feature>
<protein>
    <submittedName>
        <fullName evidence="2">Uncharacterized protein</fullName>
    </submittedName>
</protein>
<accession>A0AAE1APA9</accession>
<evidence type="ECO:0000256" key="1">
    <source>
        <dbReference type="SAM" id="MobiDB-lite"/>
    </source>
</evidence>
<evidence type="ECO:0000313" key="3">
    <source>
        <dbReference type="Proteomes" id="UP001283361"/>
    </source>
</evidence>
<gene>
    <name evidence="2" type="ORF">RRG08_061540</name>
</gene>
<dbReference type="Proteomes" id="UP001283361">
    <property type="component" value="Unassembled WGS sequence"/>
</dbReference>
<dbReference type="EMBL" id="JAWDGP010001469">
    <property type="protein sequence ID" value="KAK3791527.1"/>
    <property type="molecule type" value="Genomic_DNA"/>
</dbReference>
<dbReference type="AlphaFoldDB" id="A0AAE1APA9"/>
<keyword evidence="3" id="KW-1185">Reference proteome</keyword>
<organism evidence="2 3">
    <name type="scientific">Elysia crispata</name>
    <name type="common">lettuce slug</name>
    <dbReference type="NCBI Taxonomy" id="231223"/>
    <lineage>
        <taxon>Eukaryota</taxon>
        <taxon>Metazoa</taxon>
        <taxon>Spiralia</taxon>
        <taxon>Lophotrochozoa</taxon>
        <taxon>Mollusca</taxon>
        <taxon>Gastropoda</taxon>
        <taxon>Heterobranchia</taxon>
        <taxon>Euthyneura</taxon>
        <taxon>Panpulmonata</taxon>
        <taxon>Sacoglossa</taxon>
        <taxon>Placobranchoidea</taxon>
        <taxon>Plakobranchidae</taxon>
        <taxon>Elysia</taxon>
    </lineage>
</organism>
<reference evidence="2" key="1">
    <citation type="journal article" date="2023" name="G3 (Bethesda)">
        <title>A reference genome for the long-term kleptoplast-retaining sea slug Elysia crispata morphotype clarki.</title>
        <authorList>
            <person name="Eastman K.E."/>
            <person name="Pendleton A.L."/>
            <person name="Shaikh M.A."/>
            <person name="Suttiyut T."/>
            <person name="Ogas R."/>
            <person name="Tomko P."/>
            <person name="Gavelis G."/>
            <person name="Widhalm J.R."/>
            <person name="Wisecaver J.H."/>
        </authorList>
    </citation>
    <scope>NUCLEOTIDE SEQUENCE</scope>
    <source>
        <strain evidence="2">ECLA1</strain>
    </source>
</reference>
<proteinExistence type="predicted"/>
<name>A0AAE1APA9_9GAST</name>
<evidence type="ECO:0000313" key="2">
    <source>
        <dbReference type="EMBL" id="KAK3791527.1"/>
    </source>
</evidence>
<sequence length="88" mass="10219">MHVANLLKVRIGMVIKAVIDMSMNVIMSTRLVPVMLLFRVIDEARRQEYSVERLTRLTRLSSSDWSSPRFKKKSYVNGDASPFPAWNY</sequence>